<dbReference type="Pfam" id="PF13578">
    <property type="entry name" value="Methyltransf_24"/>
    <property type="match status" value="1"/>
</dbReference>
<dbReference type="GO" id="GO:0032259">
    <property type="term" value="P:methylation"/>
    <property type="evidence" value="ECO:0007669"/>
    <property type="project" value="UniProtKB-KW"/>
</dbReference>
<keyword evidence="1" id="KW-0808">Transferase</keyword>
<evidence type="ECO:0000313" key="2">
    <source>
        <dbReference type="Proteomes" id="UP001172645"/>
    </source>
</evidence>
<keyword evidence="2" id="KW-1185">Reference proteome</keyword>
<accession>A0ABT7K5E2</accession>
<dbReference type="EMBL" id="JARFYM010000065">
    <property type="protein sequence ID" value="MDL2403831.1"/>
    <property type="molecule type" value="Genomic_DNA"/>
</dbReference>
<evidence type="ECO:0000313" key="1">
    <source>
        <dbReference type="EMBL" id="MDL2403831.1"/>
    </source>
</evidence>
<organism evidence="1 2">
    <name type="scientific">Rhizobium mayense</name>
    <dbReference type="NCBI Taxonomy" id="1312184"/>
    <lineage>
        <taxon>Bacteria</taxon>
        <taxon>Pseudomonadati</taxon>
        <taxon>Pseudomonadota</taxon>
        <taxon>Alphaproteobacteria</taxon>
        <taxon>Hyphomicrobiales</taxon>
        <taxon>Rhizobiaceae</taxon>
        <taxon>Rhizobium/Agrobacterium group</taxon>
        <taxon>Rhizobium</taxon>
    </lineage>
</organism>
<dbReference type="Proteomes" id="UP001172645">
    <property type="component" value="Unassembled WGS sequence"/>
</dbReference>
<dbReference type="RefSeq" id="WP_285873378.1">
    <property type="nucleotide sequence ID" value="NZ_JARFYM010000065.1"/>
</dbReference>
<protein>
    <submittedName>
        <fullName evidence="1">Class I SAM-dependent methyltransferase</fullName>
        <ecNumber evidence="1">2.1.1.-</ecNumber>
    </submittedName>
</protein>
<dbReference type="GO" id="GO:0008168">
    <property type="term" value="F:methyltransferase activity"/>
    <property type="evidence" value="ECO:0007669"/>
    <property type="project" value="UniProtKB-KW"/>
</dbReference>
<dbReference type="Gene3D" id="3.40.50.150">
    <property type="entry name" value="Vaccinia Virus protein VP39"/>
    <property type="match status" value="1"/>
</dbReference>
<dbReference type="EC" id="2.1.1.-" evidence="1"/>
<proteinExistence type="predicted"/>
<name>A0ABT7K5E2_9HYPH</name>
<dbReference type="CDD" id="cd02440">
    <property type="entry name" value="AdoMet_MTases"/>
    <property type="match status" value="1"/>
</dbReference>
<keyword evidence="1" id="KW-0489">Methyltransferase</keyword>
<comment type="caution">
    <text evidence="1">The sequence shown here is derived from an EMBL/GenBank/DDBJ whole genome shotgun (WGS) entry which is preliminary data.</text>
</comment>
<sequence length="247" mass="28043">MSEENDYEFLLKDTHEKYLEFRSALRKAVVASRVKGALPEFIMGHTGKKVSIPQAKLDDCKVMGDRKDIIRQMPGDGVAIEVGTQAGLFAEFILTTHPNIKLHVVDMNYGPFRYDLLNPYIEAGRLSPIEGYSWEELSKFPDEHFDWIYIDASHMYDHVRQDLEMAKTKVKLGGHIICNDYTAWSPLEGDPYGVLQAVNEFLVSENFEVTHLSLDGWGYHDIAMQRLSDNGGSGDYLASILHNIRNS</sequence>
<dbReference type="InterPro" id="IPR029063">
    <property type="entry name" value="SAM-dependent_MTases_sf"/>
</dbReference>
<gene>
    <name evidence="1" type="ORF">PY649_33790</name>
</gene>
<dbReference type="SUPFAM" id="SSF53335">
    <property type="entry name" value="S-adenosyl-L-methionine-dependent methyltransferases"/>
    <property type="match status" value="1"/>
</dbReference>
<reference evidence="1" key="1">
    <citation type="submission" date="2023-06" db="EMBL/GenBank/DDBJ databases">
        <title>Phylogenetic Diversity of Rhizobium strains.</title>
        <authorList>
            <person name="Moura F.T."/>
            <person name="Helene L.C.F."/>
            <person name="Hungria M."/>
        </authorList>
    </citation>
    <scope>NUCLEOTIDE SEQUENCE</scope>
    <source>
        <strain evidence="1">CCGE526</strain>
    </source>
</reference>